<protein>
    <submittedName>
        <fullName evidence="1">Uncharacterized protein</fullName>
    </submittedName>
</protein>
<sequence length="267" mass="31950">MNFSEEYQQIKNYDYNQLIEFLKNKYGDINESYFIKPNCKSINKRIKRGNEGLDIHHIMECKVILLNNKTQALNNPWEYQLGKNLVYANFIEHSLLHAVIHEEFDPDGAVLGLGFFGLQSRFLKDAILHYKFKRQYYQIKAKLVNDNLEIVKEVWGRAGFEIETDYDKLIEDEKEYQKQRLQRLKKYYLDSLNYSHEFLEIKDRSSKNLSRKELIGYMNNIRYKDYRNAGPNYINFTRDKIIDELDTMANTLINTDSFDDYLKLINN</sequence>
<dbReference type="AlphaFoldDB" id="A0A9Q9E1K6"/>
<accession>A0A9Q9E1K6</accession>
<evidence type="ECO:0000313" key="1">
    <source>
        <dbReference type="EMBL" id="USS88835.1"/>
    </source>
</evidence>
<keyword evidence="2" id="KW-1185">Reference proteome</keyword>
<gene>
    <name evidence="1" type="ORF">M3M40_04935</name>
</gene>
<organism evidence="1 2">
    <name type="scientific">Fructilactobacillus cliffordii</name>
    <dbReference type="NCBI Taxonomy" id="2940299"/>
    <lineage>
        <taxon>Bacteria</taxon>
        <taxon>Bacillati</taxon>
        <taxon>Bacillota</taxon>
        <taxon>Bacilli</taxon>
        <taxon>Lactobacillales</taxon>
        <taxon>Lactobacillaceae</taxon>
        <taxon>Fructilactobacillus</taxon>
    </lineage>
</organism>
<name>A0A9Q9E1K6_9LACO</name>
<dbReference type="RefSeq" id="WP_252766352.1">
    <property type="nucleotide sequence ID" value="NZ_CP097119.1"/>
</dbReference>
<evidence type="ECO:0000313" key="2">
    <source>
        <dbReference type="Proteomes" id="UP001055911"/>
    </source>
</evidence>
<reference evidence="1" key="1">
    <citation type="submission" date="2022-05" db="EMBL/GenBank/DDBJ databases">
        <authorList>
            <person name="Oliphant S.A."/>
            <person name="Watson-Haigh N.S."/>
            <person name="Sumby K.M."/>
            <person name="Gardner J.M."/>
            <person name="Jiranek V."/>
        </authorList>
    </citation>
    <scope>NUCLEOTIDE SEQUENCE</scope>
    <source>
        <strain evidence="1">KI4_B1</strain>
    </source>
</reference>
<dbReference type="Proteomes" id="UP001055911">
    <property type="component" value="Chromosome"/>
</dbReference>
<proteinExistence type="predicted"/>
<dbReference type="EMBL" id="CP097119">
    <property type="protein sequence ID" value="USS88835.1"/>
    <property type="molecule type" value="Genomic_DNA"/>
</dbReference>